<reference evidence="10 11" key="1">
    <citation type="submission" date="2016-11" db="EMBL/GenBank/DDBJ databases">
        <authorList>
            <person name="Jaros S."/>
            <person name="Januszkiewicz K."/>
            <person name="Wedrychowicz H."/>
        </authorList>
    </citation>
    <scope>NUCLEOTIDE SEQUENCE [LARGE SCALE GENOMIC DNA]</scope>
    <source>
        <strain evidence="10 11">CGMCC 4.5723</strain>
    </source>
</reference>
<comment type="subcellular location">
    <subcellularLocation>
        <location evidence="1">Cell membrane</location>
        <topology evidence="1">Multi-pass membrane protein</topology>
    </subcellularLocation>
    <subcellularLocation>
        <location evidence="7">Membrane</location>
        <topology evidence="7">Multi-pass membrane protein</topology>
    </subcellularLocation>
</comment>
<dbReference type="PANTHER" id="PTHR42703">
    <property type="entry name" value="NADH DEHYDROGENASE"/>
    <property type="match status" value="1"/>
</dbReference>
<dbReference type="STRING" id="758803.SAMN05421803_101679"/>
<feature type="transmembrane region" description="Helical" evidence="8">
    <location>
        <begin position="199"/>
        <end position="220"/>
    </location>
</feature>
<keyword evidence="4 7" id="KW-0812">Transmembrane</keyword>
<dbReference type="Pfam" id="PF00361">
    <property type="entry name" value="Proton_antipo_M"/>
    <property type="match status" value="1"/>
</dbReference>
<feature type="domain" description="NADH:quinone oxidoreductase/Mrp antiporter transmembrane" evidence="9">
    <location>
        <begin position="125"/>
        <end position="412"/>
    </location>
</feature>
<feature type="transmembrane region" description="Helical" evidence="8">
    <location>
        <begin position="318"/>
        <end position="341"/>
    </location>
</feature>
<evidence type="ECO:0000313" key="11">
    <source>
        <dbReference type="Proteomes" id="UP000184452"/>
    </source>
</evidence>
<feature type="transmembrane region" description="Helical" evidence="8">
    <location>
        <begin position="31"/>
        <end position="57"/>
    </location>
</feature>
<evidence type="ECO:0000256" key="7">
    <source>
        <dbReference type="RuleBase" id="RU000320"/>
    </source>
</evidence>
<feature type="transmembrane region" description="Helical" evidence="8">
    <location>
        <begin position="396"/>
        <end position="417"/>
    </location>
</feature>
<evidence type="ECO:0000256" key="2">
    <source>
        <dbReference type="ARBA" id="ARBA00005346"/>
    </source>
</evidence>
<feature type="transmembrane region" description="Helical" evidence="8">
    <location>
        <begin position="264"/>
        <end position="286"/>
    </location>
</feature>
<evidence type="ECO:0000313" key="10">
    <source>
        <dbReference type="EMBL" id="SHI59390.1"/>
    </source>
</evidence>
<dbReference type="GO" id="GO:0042773">
    <property type="term" value="P:ATP synthesis coupled electron transport"/>
    <property type="evidence" value="ECO:0007669"/>
    <property type="project" value="InterPro"/>
</dbReference>
<dbReference type="EMBL" id="FQZK01000001">
    <property type="protein sequence ID" value="SHI59390.1"/>
    <property type="molecule type" value="Genomic_DNA"/>
</dbReference>
<dbReference type="GO" id="GO:0008137">
    <property type="term" value="F:NADH dehydrogenase (ubiquinone) activity"/>
    <property type="evidence" value="ECO:0007669"/>
    <property type="project" value="InterPro"/>
</dbReference>
<feature type="transmembrane region" description="Helical" evidence="8">
    <location>
        <begin position="130"/>
        <end position="148"/>
    </location>
</feature>
<feature type="transmembrane region" description="Helical" evidence="8">
    <location>
        <begin position="293"/>
        <end position="312"/>
    </location>
</feature>
<evidence type="ECO:0000256" key="3">
    <source>
        <dbReference type="ARBA" id="ARBA00022475"/>
    </source>
</evidence>
<feature type="transmembrane region" description="Helical" evidence="8">
    <location>
        <begin position="106"/>
        <end position="124"/>
    </location>
</feature>
<dbReference type="AlphaFoldDB" id="A0A1M6CED9"/>
<evidence type="ECO:0000256" key="5">
    <source>
        <dbReference type="ARBA" id="ARBA00022989"/>
    </source>
</evidence>
<keyword evidence="5 8" id="KW-1133">Transmembrane helix</keyword>
<keyword evidence="3" id="KW-1003">Cell membrane</keyword>
<dbReference type="OrthoDB" id="9768329at2"/>
<comment type="similarity">
    <text evidence="2">Belongs to the CPA3 antiporters (TC 2.A.63) subunit D family.</text>
</comment>
<sequence>MNPVLLPLLVALPLTGAALLAVFTSRTAVRLLLPATAALGLAGGLALLGATGGGGILVHQVGLWPAGVSIPLAADAFSALMVTTTALLVLVCSLFALATGEAERRYFAPLVLVLSAGVYGALLTGDLFNLFVFVEVMLLPSYGLMAIAGTLRGLRGGRTYVTVNLLTSTIFLAGVALVYGTAGTVQLGELAGAAQRSPAVAAAMGLVLLAMAVKSAVVPVHGWLVRTYTAPSPAVTALFSGLHTKVAIYAVYRLYAVVFEGQASLLWIGLVVFTATMAVGVLGAVGETTTRSILVFHMVSQIGYILLGVALFTELGLMAGIFYLVHHMVVKASLFLSTGAVEHVYGTGDLERLRGRARGEPLLALAFLGAALSLAGLPPFSGFVAKLTLVTAAFDAGRWTVAAVAIAVSLITLMSMLKIWGSVFWGRPPEPETETGAESGAGTGTAATATAVRTAPPRLRTALVLPAVALTAVTLCVGLGAEVLLDLSAQAAAHLLDTSTYVEAVTNR</sequence>
<dbReference type="InterPro" id="IPR050586">
    <property type="entry name" value="CPA3_Na-H_Antiporter_D"/>
</dbReference>
<feature type="transmembrane region" description="Helical" evidence="8">
    <location>
        <begin position="160"/>
        <end position="179"/>
    </location>
</feature>
<evidence type="ECO:0000259" key="9">
    <source>
        <dbReference type="Pfam" id="PF00361"/>
    </source>
</evidence>
<feature type="transmembrane region" description="Helical" evidence="8">
    <location>
        <begin position="362"/>
        <end position="384"/>
    </location>
</feature>
<gene>
    <name evidence="10" type="ORF">SAMN05421803_101679</name>
</gene>
<evidence type="ECO:0000256" key="8">
    <source>
        <dbReference type="SAM" id="Phobius"/>
    </source>
</evidence>
<dbReference type="GO" id="GO:0005886">
    <property type="term" value="C:plasma membrane"/>
    <property type="evidence" value="ECO:0007669"/>
    <property type="project" value="UniProtKB-SubCell"/>
</dbReference>
<keyword evidence="11" id="KW-1185">Reference proteome</keyword>
<protein>
    <submittedName>
        <fullName evidence="10">Multicomponent Na+:H+ antiporter subunit D</fullName>
    </submittedName>
</protein>
<name>A0A1M6CED9_9ACTN</name>
<feature type="transmembrane region" description="Helical" evidence="8">
    <location>
        <begin position="6"/>
        <end position="24"/>
    </location>
</feature>
<evidence type="ECO:0000256" key="1">
    <source>
        <dbReference type="ARBA" id="ARBA00004651"/>
    </source>
</evidence>
<feature type="transmembrane region" description="Helical" evidence="8">
    <location>
        <begin position="77"/>
        <end position="99"/>
    </location>
</feature>
<dbReference type="PANTHER" id="PTHR42703:SF1">
    <property type="entry name" value="NA(+)_H(+) ANTIPORTER SUBUNIT D1"/>
    <property type="match status" value="1"/>
</dbReference>
<dbReference type="NCBIfam" id="NF006238">
    <property type="entry name" value="PRK08375.1-4"/>
    <property type="match status" value="1"/>
</dbReference>
<dbReference type="RefSeq" id="WP_073374713.1">
    <property type="nucleotide sequence ID" value="NZ_FQZK01000001.1"/>
</dbReference>
<accession>A0A1M6CED9</accession>
<keyword evidence="6 8" id="KW-0472">Membrane</keyword>
<feature type="transmembrane region" description="Helical" evidence="8">
    <location>
        <begin position="232"/>
        <end position="252"/>
    </location>
</feature>
<evidence type="ECO:0000256" key="6">
    <source>
        <dbReference type="ARBA" id="ARBA00023136"/>
    </source>
</evidence>
<evidence type="ECO:0000256" key="4">
    <source>
        <dbReference type="ARBA" id="ARBA00022692"/>
    </source>
</evidence>
<feature type="transmembrane region" description="Helical" evidence="8">
    <location>
        <begin position="462"/>
        <end position="481"/>
    </location>
</feature>
<dbReference type="InterPro" id="IPR003918">
    <property type="entry name" value="NADH_UbQ_OxRdtase"/>
</dbReference>
<organism evidence="10 11">
    <name type="scientific">Nocardiopsis flavescens</name>
    <dbReference type="NCBI Taxonomy" id="758803"/>
    <lineage>
        <taxon>Bacteria</taxon>
        <taxon>Bacillati</taxon>
        <taxon>Actinomycetota</taxon>
        <taxon>Actinomycetes</taxon>
        <taxon>Streptosporangiales</taxon>
        <taxon>Nocardiopsidaceae</taxon>
        <taxon>Nocardiopsis</taxon>
    </lineage>
</organism>
<proteinExistence type="inferred from homology"/>
<dbReference type="Proteomes" id="UP000184452">
    <property type="component" value="Unassembled WGS sequence"/>
</dbReference>
<dbReference type="InterPro" id="IPR001750">
    <property type="entry name" value="ND/Mrp_TM"/>
</dbReference>
<dbReference type="PRINTS" id="PR01437">
    <property type="entry name" value="NUOXDRDTASE4"/>
</dbReference>